<accession>L8G5P8</accession>
<protein>
    <submittedName>
        <fullName evidence="2">Uncharacterized protein</fullName>
    </submittedName>
</protein>
<dbReference type="HOGENOM" id="CLU_1210279_0_0_1"/>
<dbReference type="AlphaFoldDB" id="L8G5P8"/>
<proteinExistence type="predicted"/>
<organism evidence="2 3">
    <name type="scientific">Pseudogymnoascus destructans (strain ATCC MYA-4855 / 20631-21)</name>
    <name type="common">Bat white-nose syndrome fungus</name>
    <name type="synonym">Geomyces destructans</name>
    <dbReference type="NCBI Taxonomy" id="658429"/>
    <lineage>
        <taxon>Eukaryota</taxon>
        <taxon>Fungi</taxon>
        <taxon>Dikarya</taxon>
        <taxon>Ascomycota</taxon>
        <taxon>Pezizomycotina</taxon>
        <taxon>Leotiomycetes</taxon>
        <taxon>Thelebolales</taxon>
        <taxon>Thelebolaceae</taxon>
        <taxon>Pseudogymnoascus</taxon>
    </lineage>
</organism>
<dbReference type="EMBL" id="GL573173">
    <property type="protein sequence ID" value="ELR08457.1"/>
    <property type="molecule type" value="Genomic_DNA"/>
</dbReference>
<feature type="compositionally biased region" description="Basic and acidic residues" evidence="1">
    <location>
        <begin position="31"/>
        <end position="43"/>
    </location>
</feature>
<gene>
    <name evidence="2" type="ORF">GMDG_00521</name>
</gene>
<evidence type="ECO:0000313" key="3">
    <source>
        <dbReference type="Proteomes" id="UP000011064"/>
    </source>
</evidence>
<dbReference type="InParanoid" id="L8G5P8"/>
<sequence length="229" mass="26611">MRQYVEKADIKHTPRQQRSTAQNDYQTNHRCSYDRCAIRRHPESNGPPRSTDTGGQGSTSYPDGSPDQNRPHRQWTPPYPQSKLRSNERLTHETPLRQLNCRLFGTLVLHRFQGRHECSPRTLRHYKKSTISEKIHPLSDGVEHTFLQWSASIRDRLVVNEDHYLTDVSRRALIWGTTTGLAKTYLEPQYLSATHGFRSAEEMMDLLGSYYLTGNETEQARNLFDDLQI</sequence>
<feature type="compositionally biased region" description="Polar residues" evidence="1">
    <location>
        <begin position="16"/>
        <end position="30"/>
    </location>
</feature>
<feature type="compositionally biased region" description="Basic and acidic residues" evidence="1">
    <location>
        <begin position="1"/>
        <end position="12"/>
    </location>
</feature>
<dbReference type="Proteomes" id="UP000011064">
    <property type="component" value="Unassembled WGS sequence"/>
</dbReference>
<name>L8G5P8_PSED2</name>
<feature type="region of interest" description="Disordered" evidence="1">
    <location>
        <begin position="1"/>
        <end position="91"/>
    </location>
</feature>
<evidence type="ECO:0000256" key="1">
    <source>
        <dbReference type="SAM" id="MobiDB-lite"/>
    </source>
</evidence>
<feature type="compositionally biased region" description="Polar residues" evidence="1">
    <location>
        <begin position="47"/>
        <end position="68"/>
    </location>
</feature>
<keyword evidence="3" id="KW-1185">Reference proteome</keyword>
<evidence type="ECO:0000313" key="2">
    <source>
        <dbReference type="EMBL" id="ELR08457.1"/>
    </source>
</evidence>
<dbReference type="VEuPathDB" id="FungiDB:GMDG_00521"/>
<reference evidence="3" key="1">
    <citation type="submission" date="2010-09" db="EMBL/GenBank/DDBJ databases">
        <title>The genome sequence of Geomyces destructans 20631-21.</title>
        <authorList>
            <consortium name="The Broad Institute Genome Sequencing Platform"/>
            <person name="Cuomo C.A."/>
            <person name="Blehert D.S."/>
            <person name="Lorch J.M."/>
            <person name="Young S.K."/>
            <person name="Zeng Q."/>
            <person name="Gargeya S."/>
            <person name="Fitzgerald M."/>
            <person name="Haas B."/>
            <person name="Abouelleil A."/>
            <person name="Alvarado L."/>
            <person name="Arachchi H.M."/>
            <person name="Berlin A."/>
            <person name="Brown A."/>
            <person name="Chapman S.B."/>
            <person name="Chen Z."/>
            <person name="Dunbar C."/>
            <person name="Freedman E."/>
            <person name="Gearin G."/>
            <person name="Gellesch M."/>
            <person name="Goldberg J."/>
            <person name="Griggs A."/>
            <person name="Gujja S."/>
            <person name="Heiman D."/>
            <person name="Howarth C."/>
            <person name="Larson L."/>
            <person name="Lui A."/>
            <person name="MacDonald P.J.P."/>
            <person name="Montmayeur A."/>
            <person name="Murphy C."/>
            <person name="Neiman D."/>
            <person name="Pearson M."/>
            <person name="Priest M."/>
            <person name="Roberts A."/>
            <person name="Saif S."/>
            <person name="Shea T."/>
            <person name="Shenoy N."/>
            <person name="Sisk P."/>
            <person name="Stolte C."/>
            <person name="Sykes S."/>
            <person name="Wortman J."/>
            <person name="Nusbaum C."/>
            <person name="Birren B."/>
        </authorList>
    </citation>
    <scope>NUCLEOTIDE SEQUENCE [LARGE SCALE GENOMIC DNA]</scope>
    <source>
        <strain evidence="3">ATCC MYA-4855 / 20631-21</strain>
    </source>
</reference>